<dbReference type="GO" id="GO:0016757">
    <property type="term" value="F:glycosyltransferase activity"/>
    <property type="evidence" value="ECO:0007669"/>
    <property type="project" value="UniProtKB-KW"/>
</dbReference>
<dbReference type="STRING" id="408657.SAMN04487995_3859"/>
<evidence type="ECO:0000256" key="2">
    <source>
        <dbReference type="ARBA" id="ARBA00022676"/>
    </source>
</evidence>
<dbReference type="EMBL" id="FNXY01000006">
    <property type="protein sequence ID" value="SEJ26729.1"/>
    <property type="molecule type" value="Genomic_DNA"/>
</dbReference>
<evidence type="ECO:0000256" key="3">
    <source>
        <dbReference type="ARBA" id="ARBA00022679"/>
    </source>
</evidence>
<gene>
    <name evidence="5" type="ORF">SAMN04487995_3859</name>
</gene>
<comment type="similarity">
    <text evidence="1">Belongs to the glycosyltransferase 2 family.</text>
</comment>
<name>A0A1H6XC64_9BACT</name>
<feature type="domain" description="Glycosyltransferase 2-like prokaryotic type" evidence="4">
    <location>
        <begin position="35"/>
        <end position="188"/>
    </location>
</feature>
<organism evidence="5 6">
    <name type="scientific">Dyadobacter koreensis</name>
    <dbReference type="NCBI Taxonomy" id="408657"/>
    <lineage>
        <taxon>Bacteria</taxon>
        <taxon>Pseudomonadati</taxon>
        <taxon>Bacteroidota</taxon>
        <taxon>Cytophagia</taxon>
        <taxon>Cytophagales</taxon>
        <taxon>Spirosomataceae</taxon>
        <taxon>Dyadobacter</taxon>
    </lineage>
</organism>
<dbReference type="AlphaFoldDB" id="A0A1H6XC64"/>
<dbReference type="OrthoDB" id="761861at2"/>
<keyword evidence="3 5" id="KW-0808">Transferase</keyword>
<dbReference type="Pfam" id="PF10111">
    <property type="entry name" value="Glyco_tranf_2_2"/>
    <property type="match status" value="1"/>
</dbReference>
<keyword evidence="6" id="KW-1185">Reference proteome</keyword>
<sequence>MNNLPISVLTIAKSRNEALRNLVLGLEMSERYPAELIIVNMNEPASELISENFQVRSFRFDAEEKLPLAAARNFATVQATFPVMIFLDVDCIPSSNLTGKYFDACQESDHLWIGPVRYLTKGATLGHDFLHKMREMSSPDPVRGDLRDVNYALFWSLNFACSKKIYDHIGGFDTRFTGYGAEDTDFGFSARKKSVPLSVVDAVAYHQYHASYDPPLNHFRDILANARTFFDKWKTWPMEGWLRKFEIAGLIELENDEVRILREPEEMEIIAAMKSQ</sequence>
<evidence type="ECO:0000313" key="6">
    <source>
        <dbReference type="Proteomes" id="UP000199532"/>
    </source>
</evidence>
<evidence type="ECO:0000313" key="5">
    <source>
        <dbReference type="EMBL" id="SEJ26729.1"/>
    </source>
</evidence>
<evidence type="ECO:0000256" key="1">
    <source>
        <dbReference type="ARBA" id="ARBA00006739"/>
    </source>
</evidence>
<dbReference type="InterPro" id="IPR019290">
    <property type="entry name" value="GlycosylTrfase-like_prok"/>
</dbReference>
<dbReference type="SUPFAM" id="SSF53448">
    <property type="entry name" value="Nucleotide-diphospho-sugar transferases"/>
    <property type="match status" value="1"/>
</dbReference>
<dbReference type="Proteomes" id="UP000199532">
    <property type="component" value="Unassembled WGS sequence"/>
</dbReference>
<keyword evidence="2" id="KW-0328">Glycosyltransferase</keyword>
<reference evidence="5 6" key="1">
    <citation type="submission" date="2016-10" db="EMBL/GenBank/DDBJ databases">
        <authorList>
            <person name="de Groot N.N."/>
        </authorList>
    </citation>
    <scope>NUCLEOTIDE SEQUENCE [LARGE SCALE GENOMIC DNA]</scope>
    <source>
        <strain evidence="5 6">DSM 19938</strain>
    </source>
</reference>
<dbReference type="InterPro" id="IPR029044">
    <property type="entry name" value="Nucleotide-diphossugar_trans"/>
</dbReference>
<accession>A0A1H6XC64</accession>
<dbReference type="PANTHER" id="PTHR43179:SF12">
    <property type="entry name" value="GALACTOFURANOSYLTRANSFERASE GLFT2"/>
    <property type="match status" value="1"/>
</dbReference>
<dbReference type="Gene3D" id="3.90.550.10">
    <property type="entry name" value="Spore Coat Polysaccharide Biosynthesis Protein SpsA, Chain A"/>
    <property type="match status" value="1"/>
</dbReference>
<proteinExistence type="inferred from homology"/>
<dbReference type="RefSeq" id="WP_090337888.1">
    <property type="nucleotide sequence ID" value="NZ_FNXY01000006.1"/>
</dbReference>
<protein>
    <submittedName>
        <fullName evidence="5">Glycosyltransferase, GT2 family</fullName>
    </submittedName>
</protein>
<evidence type="ECO:0000259" key="4">
    <source>
        <dbReference type="Pfam" id="PF10111"/>
    </source>
</evidence>
<dbReference type="PANTHER" id="PTHR43179">
    <property type="entry name" value="RHAMNOSYLTRANSFERASE WBBL"/>
    <property type="match status" value="1"/>
</dbReference>